<protein>
    <submittedName>
        <fullName evidence="3">Uncharacterized protein</fullName>
    </submittedName>
</protein>
<evidence type="ECO:0000313" key="3">
    <source>
        <dbReference type="EMBL" id="KIV81520.1"/>
    </source>
</evidence>
<dbReference type="HOGENOM" id="CLU_687031_0_0_1"/>
<dbReference type="Gene3D" id="3.30.760.10">
    <property type="entry name" value="RNA Cap, Translation Initiation Factor Eif4e"/>
    <property type="match status" value="1"/>
</dbReference>
<reference evidence="3 4" key="1">
    <citation type="submission" date="2015-01" db="EMBL/GenBank/DDBJ databases">
        <title>The Genome Sequence of Exophiala sideris CBS121828.</title>
        <authorList>
            <consortium name="The Broad Institute Genomics Platform"/>
            <person name="Cuomo C."/>
            <person name="de Hoog S."/>
            <person name="Gorbushina A."/>
            <person name="Stielow B."/>
            <person name="Teixiera M."/>
            <person name="Abouelleil A."/>
            <person name="Chapman S.B."/>
            <person name="Priest M."/>
            <person name="Young S.K."/>
            <person name="Wortman J."/>
            <person name="Nusbaum C."/>
            <person name="Birren B."/>
        </authorList>
    </citation>
    <scope>NUCLEOTIDE SEQUENCE [LARGE SCALE GENOMIC DNA]</scope>
    <source>
        <strain evidence="3 4">CBS 121828</strain>
    </source>
</reference>
<dbReference type="PANTHER" id="PTHR31977">
    <property type="entry name" value="UPF0696 PROTEIN C11ORF68"/>
    <property type="match status" value="1"/>
</dbReference>
<dbReference type="PANTHER" id="PTHR31977:SF1">
    <property type="entry name" value="UPF0696 PROTEIN C11ORF68"/>
    <property type="match status" value="1"/>
</dbReference>
<proteinExistence type="inferred from homology"/>
<evidence type="ECO:0000256" key="2">
    <source>
        <dbReference type="SAM" id="MobiDB-lite"/>
    </source>
</evidence>
<dbReference type="EMBL" id="KN846952">
    <property type="protein sequence ID" value="KIV81520.1"/>
    <property type="molecule type" value="Genomic_DNA"/>
</dbReference>
<dbReference type="Pfam" id="PF08939">
    <property type="entry name" value="Bles03"/>
    <property type="match status" value="1"/>
</dbReference>
<dbReference type="SUPFAM" id="SSF55418">
    <property type="entry name" value="eIF4e-like"/>
    <property type="match status" value="1"/>
</dbReference>
<evidence type="ECO:0000313" key="4">
    <source>
        <dbReference type="Proteomes" id="UP000053599"/>
    </source>
</evidence>
<comment type="similarity">
    <text evidence="1">Belongs to the UPF0696 family.</text>
</comment>
<name>A0A0D1VYS9_9EURO</name>
<accession>A0A0D1VYS9</accession>
<dbReference type="InterPro" id="IPR015034">
    <property type="entry name" value="Bles03"/>
</dbReference>
<organism evidence="3 4">
    <name type="scientific">Exophiala sideris</name>
    <dbReference type="NCBI Taxonomy" id="1016849"/>
    <lineage>
        <taxon>Eukaryota</taxon>
        <taxon>Fungi</taxon>
        <taxon>Dikarya</taxon>
        <taxon>Ascomycota</taxon>
        <taxon>Pezizomycotina</taxon>
        <taxon>Eurotiomycetes</taxon>
        <taxon>Chaetothyriomycetidae</taxon>
        <taxon>Chaetothyriales</taxon>
        <taxon>Herpotrichiellaceae</taxon>
        <taxon>Exophiala</taxon>
    </lineage>
</organism>
<gene>
    <name evidence="3" type="ORF">PV11_03698</name>
</gene>
<dbReference type="AlphaFoldDB" id="A0A0D1VYS9"/>
<evidence type="ECO:0000256" key="1">
    <source>
        <dbReference type="ARBA" id="ARBA00010568"/>
    </source>
</evidence>
<sequence length="401" mass="45043">MSSPAEVAKTLTSAPCEAKSDNFLSGTNLLWVHNEPENKIVRARIKQSIAAGATMADRFGPDVTHIVVVREPTWATLRLMLGVDRPPVLPPEGVHLVTIAFVPTCRDLGRLITPPTPDLLYRPSDLRPIPPMLTTFSPAAVQPLSGREPAGIVDSEQSEQEGDKAQSTSNMIQDENIITIQPGETTEDFLHRIKPSGYVRSYLDAIDIADPSAANLSPVDLGDFKLRGEDLLGKFDTFTSQYDSEEELDRTTMSDSLKRHFREKGHELKLDIKALAREKRVVGGKWLLFLPPGLDLDRTWVEFARATAEGRLGPYTQVKGIYATSPPYKMRRQDLITIWTRSFEDREDVKRVLVGIEAILARLRLSKTAKLYYKLDAFTHPGLRSGNEYYVDVTEWDRRMK</sequence>
<feature type="region of interest" description="Disordered" evidence="2">
    <location>
        <begin position="152"/>
        <end position="171"/>
    </location>
</feature>
<dbReference type="OrthoDB" id="10067381at2759"/>
<dbReference type="Proteomes" id="UP000053599">
    <property type="component" value="Unassembled WGS sequence"/>
</dbReference>
<dbReference type="InterPro" id="IPR023398">
    <property type="entry name" value="TIF_eIF4e-like"/>
</dbReference>